<feature type="signal peptide" evidence="1">
    <location>
        <begin position="1"/>
        <end position="21"/>
    </location>
</feature>
<dbReference type="Proteomes" id="UP001515480">
    <property type="component" value="Unassembled WGS sequence"/>
</dbReference>
<dbReference type="EMBL" id="JBGBPQ010000008">
    <property type="protein sequence ID" value="KAL1521127.1"/>
    <property type="molecule type" value="Genomic_DNA"/>
</dbReference>
<accession>A0AB34JIM2</accession>
<keyword evidence="1" id="KW-0732">Signal</keyword>
<evidence type="ECO:0000313" key="3">
    <source>
        <dbReference type="Proteomes" id="UP001515480"/>
    </source>
</evidence>
<gene>
    <name evidence="2" type="ORF">AB1Y20_022681</name>
</gene>
<reference evidence="2 3" key="1">
    <citation type="journal article" date="2024" name="Science">
        <title>Giant polyketide synthase enzymes in the biosynthesis of giant marine polyether toxins.</title>
        <authorList>
            <person name="Fallon T.R."/>
            <person name="Shende V.V."/>
            <person name="Wierzbicki I.H."/>
            <person name="Pendleton A.L."/>
            <person name="Watervoot N.F."/>
            <person name="Auber R.P."/>
            <person name="Gonzalez D.J."/>
            <person name="Wisecaver J.H."/>
            <person name="Moore B.S."/>
        </authorList>
    </citation>
    <scope>NUCLEOTIDE SEQUENCE [LARGE SCALE GENOMIC DNA]</scope>
    <source>
        <strain evidence="2 3">12B1</strain>
    </source>
</reference>
<evidence type="ECO:0000256" key="1">
    <source>
        <dbReference type="SAM" id="SignalP"/>
    </source>
</evidence>
<organism evidence="2 3">
    <name type="scientific">Prymnesium parvum</name>
    <name type="common">Toxic golden alga</name>
    <dbReference type="NCBI Taxonomy" id="97485"/>
    <lineage>
        <taxon>Eukaryota</taxon>
        <taxon>Haptista</taxon>
        <taxon>Haptophyta</taxon>
        <taxon>Prymnesiophyceae</taxon>
        <taxon>Prymnesiales</taxon>
        <taxon>Prymnesiaceae</taxon>
        <taxon>Prymnesium</taxon>
    </lineage>
</organism>
<dbReference type="AlphaFoldDB" id="A0AB34JIM2"/>
<feature type="chain" id="PRO_5044240656" evidence="1">
    <location>
        <begin position="22"/>
        <end position="193"/>
    </location>
</feature>
<sequence length="193" mass="20589">MALLVLSALTASFLLPQPLAGVTQPQLTRQIMTNPTRASRLVLSGFGNAKKRPPPKKQLSPKRQWDVYRELLEQGAEPTPVYARSPGGTWIGCGQVAVQSPGTSGQAAQMHKRLILEHAVRCNPSLTAVKAQLVCGVLGPDGEPVELEKQEVPTGLRAGYYGTPDAMSGYYMTYDAASEAFTGSTKKAGMGGF</sequence>
<evidence type="ECO:0000313" key="2">
    <source>
        <dbReference type="EMBL" id="KAL1521127.1"/>
    </source>
</evidence>
<protein>
    <submittedName>
        <fullName evidence="2">Uncharacterized protein</fullName>
    </submittedName>
</protein>
<proteinExistence type="predicted"/>
<keyword evidence="3" id="KW-1185">Reference proteome</keyword>
<comment type="caution">
    <text evidence="2">The sequence shown here is derived from an EMBL/GenBank/DDBJ whole genome shotgun (WGS) entry which is preliminary data.</text>
</comment>
<name>A0AB34JIM2_PRYPA</name>